<dbReference type="InterPro" id="IPR036926">
    <property type="entry name" value="Thymidate_synth/dCMP_Mease_sf"/>
</dbReference>
<dbReference type="InterPro" id="IPR023451">
    <property type="entry name" value="Thymidate_synth/dCMP_Mease_dom"/>
</dbReference>
<evidence type="ECO:0000313" key="7">
    <source>
        <dbReference type="Proteomes" id="UP000272163"/>
    </source>
</evidence>
<organism evidence="6 7">
    <name type="scientific">Vibrio phage 1.245.O._10N.261.54.C7</name>
    <dbReference type="NCBI Taxonomy" id="1881236"/>
    <lineage>
        <taxon>Viruses</taxon>
        <taxon>Duplodnaviria</taxon>
        <taxon>Heunggongvirae</taxon>
        <taxon>Uroviricota</taxon>
        <taxon>Caudoviricetes</taxon>
        <taxon>Schitoviridae</taxon>
        <taxon>Pariacacavirus</taxon>
        <taxon>Pariacacavirus 1245O</taxon>
    </lineage>
</organism>
<evidence type="ECO:0000313" key="6">
    <source>
        <dbReference type="EMBL" id="AUR97982.1"/>
    </source>
</evidence>
<keyword evidence="7" id="KW-1185">Reference proteome</keyword>
<name>A0A2I7RWE5_9CAUD</name>
<gene>
    <name evidence="6" type="ORF">NVP1245O_69</name>
</gene>
<dbReference type="InterPro" id="IPR000398">
    <property type="entry name" value="Thymidylate_synthase"/>
</dbReference>
<feature type="domain" description="Thymidylate synthase/dCMP hydroxymethylase" evidence="5">
    <location>
        <begin position="5"/>
        <end position="265"/>
    </location>
</feature>
<dbReference type="SUPFAM" id="SSF55831">
    <property type="entry name" value="Thymidylate synthase/dCMP hydroxymethylase"/>
    <property type="match status" value="1"/>
</dbReference>
<dbReference type="CDD" id="cd00351">
    <property type="entry name" value="TS_Pyrimidine_HMase"/>
    <property type="match status" value="1"/>
</dbReference>
<dbReference type="EC" id="2.1.1.45" evidence="2"/>
<dbReference type="PANTHER" id="PTHR11548">
    <property type="entry name" value="THYMIDYLATE SYNTHASE 1"/>
    <property type="match status" value="1"/>
</dbReference>
<protein>
    <recommendedName>
        <fullName evidence="2">thymidylate synthase</fullName>
        <ecNumber evidence="2">2.1.1.45</ecNumber>
    </recommendedName>
</protein>
<dbReference type="GO" id="GO:0004799">
    <property type="term" value="F:thymidylate synthase activity"/>
    <property type="evidence" value="ECO:0007669"/>
    <property type="project" value="UniProtKB-EC"/>
</dbReference>
<accession>A0A2I7RWE5</accession>
<comment type="similarity">
    <text evidence="1">Belongs to the thymidylate synthase family.</text>
</comment>
<dbReference type="Pfam" id="PF00303">
    <property type="entry name" value="Thymidylat_synt"/>
    <property type="match status" value="1"/>
</dbReference>
<dbReference type="GO" id="GO:0006231">
    <property type="term" value="P:dTMP biosynthetic process"/>
    <property type="evidence" value="ECO:0007669"/>
    <property type="project" value="InterPro"/>
</dbReference>
<sequence length="267" mass="30361">MKSLKELGHRILTEGVWIGNQRTGKKCLTIPTHIECFSGLGPLPIDTTRKQMVKAPIMELIGYLRGYTNAQDFADIGSPTWFANANETKSWLDNPNRIGDNDCGAIYQFADEMLEIYRKLSKGIDDRGLIATAWKPETFDKACLRPCMFQHQFQLVGDTLHLTSIQRSADVPMAGSWNSIQSYALLNIMAQVTGLKVGTVTRIINHAHIYEDQYELFKGQMEREEITCKPELRINIDTYNDIFTCTKDDFVLTGYEHHPAIKYPFTS</sequence>
<proteinExistence type="inferred from homology"/>
<evidence type="ECO:0000256" key="4">
    <source>
        <dbReference type="ARBA" id="ARBA00022679"/>
    </source>
</evidence>
<evidence type="ECO:0000256" key="3">
    <source>
        <dbReference type="ARBA" id="ARBA00022603"/>
    </source>
</evidence>
<keyword evidence="4" id="KW-0808">Transferase</keyword>
<dbReference type="Gene3D" id="3.30.572.10">
    <property type="entry name" value="Thymidylate synthase/dCMP hydroxymethylase domain"/>
    <property type="match status" value="1"/>
</dbReference>
<dbReference type="EMBL" id="MG592610">
    <property type="protein sequence ID" value="AUR97982.1"/>
    <property type="molecule type" value="Genomic_DNA"/>
</dbReference>
<dbReference type="GO" id="GO:0032259">
    <property type="term" value="P:methylation"/>
    <property type="evidence" value="ECO:0007669"/>
    <property type="project" value="UniProtKB-KW"/>
</dbReference>
<dbReference type="PRINTS" id="PR00108">
    <property type="entry name" value="THYMDSNTHASE"/>
</dbReference>
<dbReference type="Proteomes" id="UP000272163">
    <property type="component" value="Segment"/>
</dbReference>
<evidence type="ECO:0000256" key="1">
    <source>
        <dbReference type="ARBA" id="ARBA00009972"/>
    </source>
</evidence>
<keyword evidence="3" id="KW-0489">Methyltransferase</keyword>
<dbReference type="PANTHER" id="PTHR11548:SF9">
    <property type="entry name" value="THYMIDYLATE SYNTHASE"/>
    <property type="match status" value="1"/>
</dbReference>
<evidence type="ECO:0000256" key="2">
    <source>
        <dbReference type="ARBA" id="ARBA00011947"/>
    </source>
</evidence>
<reference evidence="6 7" key="1">
    <citation type="submission" date="2017-11" db="EMBL/GenBank/DDBJ databases">
        <title>A major lineage of nontailed dsDNA viruses as unrecognized killers of marine bacteria.</title>
        <authorList>
            <person name="Kauffman K.M."/>
            <person name="Hussain F.A."/>
            <person name="Yang J."/>
            <person name="Arevalo P."/>
            <person name="Brown J.M."/>
            <person name="Chang W.K."/>
            <person name="VanInsberghe D."/>
            <person name="Elsherbini J."/>
            <person name="Cutler M.B."/>
            <person name="Kelly L."/>
            <person name="Polz M.F."/>
        </authorList>
    </citation>
    <scope>NUCLEOTIDE SEQUENCE [LARGE SCALE GENOMIC DNA]</scope>
</reference>
<evidence type="ECO:0000259" key="5">
    <source>
        <dbReference type="Pfam" id="PF00303"/>
    </source>
</evidence>
<dbReference type="InterPro" id="IPR045097">
    <property type="entry name" value="Thymidate_synth/dCMP_Mease"/>
</dbReference>